<keyword evidence="1" id="KW-0479">Metal-binding</keyword>
<protein>
    <recommendedName>
        <fullName evidence="6">RING-type domain-containing protein</fullName>
    </recommendedName>
</protein>
<feature type="region of interest" description="Disordered" evidence="5">
    <location>
        <begin position="1"/>
        <end position="73"/>
    </location>
</feature>
<feature type="compositionally biased region" description="Polar residues" evidence="5">
    <location>
        <begin position="1"/>
        <end position="11"/>
    </location>
</feature>
<accession>A0A0G4EQV7</accession>
<evidence type="ECO:0000256" key="2">
    <source>
        <dbReference type="ARBA" id="ARBA00022771"/>
    </source>
</evidence>
<keyword evidence="8" id="KW-1185">Reference proteome</keyword>
<dbReference type="VEuPathDB" id="CryptoDB:Vbra_12892"/>
<dbReference type="AlphaFoldDB" id="A0A0G4EQV7"/>
<dbReference type="InterPro" id="IPR053238">
    <property type="entry name" value="RING-H2_zinc_finger"/>
</dbReference>
<feature type="region of interest" description="Disordered" evidence="5">
    <location>
        <begin position="580"/>
        <end position="607"/>
    </location>
</feature>
<reference evidence="7 8" key="1">
    <citation type="submission" date="2014-11" db="EMBL/GenBank/DDBJ databases">
        <authorList>
            <person name="Zhu J."/>
            <person name="Qi W."/>
            <person name="Song R."/>
        </authorList>
    </citation>
    <scope>NUCLEOTIDE SEQUENCE [LARGE SCALE GENOMIC DNA]</scope>
</reference>
<evidence type="ECO:0000256" key="4">
    <source>
        <dbReference type="PROSITE-ProRule" id="PRU00175"/>
    </source>
</evidence>
<gene>
    <name evidence="7" type="ORF">Vbra_12892</name>
</gene>
<dbReference type="GO" id="GO:0008270">
    <property type="term" value="F:zinc ion binding"/>
    <property type="evidence" value="ECO:0007669"/>
    <property type="project" value="UniProtKB-KW"/>
</dbReference>
<feature type="compositionally biased region" description="Basic and acidic residues" evidence="5">
    <location>
        <begin position="584"/>
        <end position="600"/>
    </location>
</feature>
<evidence type="ECO:0000313" key="8">
    <source>
        <dbReference type="Proteomes" id="UP000041254"/>
    </source>
</evidence>
<dbReference type="EMBL" id="CDMY01000295">
    <property type="protein sequence ID" value="CEM00623.1"/>
    <property type="molecule type" value="Genomic_DNA"/>
</dbReference>
<dbReference type="SUPFAM" id="SSF57850">
    <property type="entry name" value="RING/U-box"/>
    <property type="match status" value="1"/>
</dbReference>
<dbReference type="PROSITE" id="PS50089">
    <property type="entry name" value="ZF_RING_2"/>
    <property type="match status" value="1"/>
</dbReference>
<evidence type="ECO:0000259" key="6">
    <source>
        <dbReference type="PROSITE" id="PS50089"/>
    </source>
</evidence>
<feature type="compositionally biased region" description="Gly residues" evidence="5">
    <location>
        <begin position="423"/>
        <end position="433"/>
    </location>
</feature>
<evidence type="ECO:0000256" key="3">
    <source>
        <dbReference type="ARBA" id="ARBA00022833"/>
    </source>
</evidence>
<evidence type="ECO:0000256" key="1">
    <source>
        <dbReference type="ARBA" id="ARBA00022723"/>
    </source>
</evidence>
<sequence>MATGRRSSFGSNHVGEDDELNWAEAQGRRATDEGAPVPATGLHALGGRQETDERPHRSDVPLHSPGPPGLHVSPEMMSIAQEAFLLATIRQRQHHPTSGDGPLSFKDIRLTTSSVVHGLPLAERLLHDNFPAEAFAPFHPPRGGTKRRVDGTKAGAGCAKERSVAASSSSAAAAAAAAAGSGDGVVAESAAGSVVKTGEGATGKGKGKDGEEGGHQVCPICQEELVLLQQLRRVDECGHCFHAWCLDEWLEKNSTCPMCRLNLHDSARRLRAMLPPPEPSSPGGESDATLPDRDPPFGFRPLPGFGIPHSHHHSFVFIEAPLVQRQVQPATQPPSGQTPPTPPPPAPLQTRQHQPERPTGTLASLRSRAMRAIRSLVPSAGGRRGGGGGRREAQGERDTERESGDWRRVVRRRVDQGQHEEGGGSGVEGGGRVGRGRWLVVEQAPVSHVQERERPVVSSDVFPSVIPPSLYPAGDAGGGSRGDADAPAHPMTPPPAYTADEAEPQDPSHDELLHPQWLQAPHPPAAPVLGAHPPPPRAMAAAAAAAASSGPSSSQTGQALDIYYDTPTPLQPRYAHSMQAMHASMDDIHSGGPHDDDHQDAGGWTDT</sequence>
<feature type="compositionally biased region" description="Pro residues" evidence="5">
    <location>
        <begin position="336"/>
        <end position="347"/>
    </location>
</feature>
<evidence type="ECO:0000256" key="5">
    <source>
        <dbReference type="SAM" id="MobiDB-lite"/>
    </source>
</evidence>
<dbReference type="Gene3D" id="3.30.40.10">
    <property type="entry name" value="Zinc/RING finger domain, C3HC4 (zinc finger)"/>
    <property type="match status" value="1"/>
</dbReference>
<dbReference type="SMART" id="SM00184">
    <property type="entry name" value="RING"/>
    <property type="match status" value="1"/>
</dbReference>
<keyword evidence="3" id="KW-0862">Zinc</keyword>
<dbReference type="OrthoDB" id="8062037at2759"/>
<feature type="compositionally biased region" description="Low complexity" evidence="5">
    <location>
        <begin position="296"/>
        <end position="305"/>
    </location>
</feature>
<dbReference type="InterPro" id="IPR001841">
    <property type="entry name" value="Znf_RING"/>
</dbReference>
<feature type="region of interest" description="Disordered" evidence="5">
    <location>
        <begin position="446"/>
        <end position="559"/>
    </location>
</feature>
<feature type="compositionally biased region" description="Pro residues" evidence="5">
    <location>
        <begin position="521"/>
        <end position="537"/>
    </location>
</feature>
<feature type="compositionally biased region" description="Basic and acidic residues" evidence="5">
    <location>
        <begin position="389"/>
        <end position="422"/>
    </location>
</feature>
<evidence type="ECO:0000313" key="7">
    <source>
        <dbReference type="EMBL" id="CEM00623.1"/>
    </source>
</evidence>
<feature type="region of interest" description="Disordered" evidence="5">
    <location>
        <begin position="272"/>
        <end position="305"/>
    </location>
</feature>
<dbReference type="STRING" id="1169540.A0A0G4EQV7"/>
<dbReference type="InParanoid" id="A0A0G4EQV7"/>
<dbReference type="Proteomes" id="UP000041254">
    <property type="component" value="Unassembled WGS sequence"/>
</dbReference>
<proteinExistence type="predicted"/>
<feature type="compositionally biased region" description="Basic and acidic residues" evidence="5">
    <location>
        <begin position="49"/>
        <end position="60"/>
    </location>
</feature>
<dbReference type="PANTHER" id="PTHR14155:SF627">
    <property type="entry name" value="OS06G0192800 PROTEIN"/>
    <property type="match status" value="1"/>
</dbReference>
<feature type="domain" description="RING-type" evidence="6">
    <location>
        <begin position="218"/>
        <end position="260"/>
    </location>
</feature>
<name>A0A0G4EQV7_VITBC</name>
<dbReference type="Pfam" id="PF13639">
    <property type="entry name" value="zf-RING_2"/>
    <property type="match status" value="1"/>
</dbReference>
<feature type="compositionally biased region" description="Low complexity" evidence="5">
    <location>
        <begin position="538"/>
        <end position="554"/>
    </location>
</feature>
<feature type="region of interest" description="Disordered" evidence="5">
    <location>
        <begin position="327"/>
        <end position="433"/>
    </location>
</feature>
<dbReference type="PANTHER" id="PTHR14155">
    <property type="entry name" value="RING FINGER DOMAIN-CONTAINING"/>
    <property type="match status" value="1"/>
</dbReference>
<keyword evidence="2 4" id="KW-0863">Zinc-finger</keyword>
<organism evidence="7 8">
    <name type="scientific">Vitrella brassicaformis (strain CCMP3155)</name>
    <dbReference type="NCBI Taxonomy" id="1169540"/>
    <lineage>
        <taxon>Eukaryota</taxon>
        <taxon>Sar</taxon>
        <taxon>Alveolata</taxon>
        <taxon>Colpodellida</taxon>
        <taxon>Vitrellaceae</taxon>
        <taxon>Vitrella</taxon>
    </lineage>
</organism>
<dbReference type="InterPro" id="IPR013083">
    <property type="entry name" value="Znf_RING/FYVE/PHD"/>
</dbReference>